<dbReference type="AntiFam" id="ANF00142">
    <property type="entry name" value="Shadow ORF (opposite yadG)"/>
</dbReference>
<evidence type="ECO:0000313" key="3">
    <source>
        <dbReference type="Proteomes" id="UP000000260"/>
    </source>
</evidence>
<name>A7MMQ6_CROS8</name>
<evidence type="ECO:0000256" key="1">
    <source>
        <dbReference type="SAM" id="MobiDB-lite"/>
    </source>
</evidence>
<feature type="compositionally biased region" description="Polar residues" evidence="1">
    <location>
        <begin position="1"/>
        <end position="10"/>
    </location>
</feature>
<gene>
    <name evidence="2" type="ordered locus">ESA_01930</name>
</gene>
<organism evidence="2 3">
    <name type="scientific">Cronobacter sakazakii (strain ATCC BAA-894)</name>
    <name type="common">Enterobacter sakazakii</name>
    <dbReference type="NCBI Taxonomy" id="290339"/>
    <lineage>
        <taxon>Bacteria</taxon>
        <taxon>Pseudomonadati</taxon>
        <taxon>Pseudomonadota</taxon>
        <taxon>Gammaproteobacteria</taxon>
        <taxon>Enterobacterales</taxon>
        <taxon>Enterobacteriaceae</taxon>
        <taxon>Cronobacter</taxon>
    </lineage>
</organism>
<evidence type="ECO:0000313" key="2">
    <source>
        <dbReference type="EMBL" id="ABU77184.1"/>
    </source>
</evidence>
<dbReference type="Proteomes" id="UP000000260">
    <property type="component" value="Chromosome"/>
</dbReference>
<dbReference type="EMBL" id="CP000783">
    <property type="protein sequence ID" value="ABU77184.1"/>
    <property type="molecule type" value="Genomic_DNA"/>
</dbReference>
<dbReference type="AlphaFoldDB" id="A7MMQ6"/>
<keyword evidence="3" id="KW-1185">Reference proteome</keyword>
<dbReference type="AntiFam" id="ANF00095">
    <property type="entry name" value="Shadow ORF (opposite ABC transporters)"/>
</dbReference>
<dbReference type="KEGG" id="esa:ESA_01930"/>
<sequence length="350" mass="39879">MSISPLSLQPNHGGARPGGGDRLPRARQRRIGHWRRVRLAYQQLFAALKRQLHARGRALKLHRLHRAAHLDVARLVKPDMFRTQRKGAWLAAEVTHHGFAQHVRGADKTRDERRERAHVEFARRVNLLNTPVVKHRHPVGHRQRLALIVRNEHKRNAERALQVFQLHLHLLAQFEIERAERFVEQQHARLVDQRPGDSDALALPAGELRRFARMGKAERHPLQRLAGTGKPRFFIDAFDHQPVGDILQHRHMRKQRVILKDRVNVALPRRQLAGFAPEQADSAVAQLLKARNHPQAGGFAGAGRPQHREKLPVFNRHADVVNRAHVAVAPGNLLKLHCVSHTSPALSARP</sequence>
<feature type="region of interest" description="Disordered" evidence="1">
    <location>
        <begin position="1"/>
        <end position="25"/>
    </location>
</feature>
<dbReference type="HOGENOM" id="CLU_791586_0_0_6"/>
<protein>
    <submittedName>
        <fullName evidence="2">Uncharacterized protein</fullName>
    </submittedName>
</protein>
<reference evidence="2 3" key="1">
    <citation type="journal article" date="2010" name="PLoS ONE">
        <title>Genome sequence of Cronobacter sakazakii BAA-894 and comparative genomic hybridization analysis with other Cronobacter species.</title>
        <authorList>
            <person name="Kucerova E."/>
            <person name="Clifton S.W."/>
            <person name="Xia X.Q."/>
            <person name="Long F."/>
            <person name="Porwollik S."/>
            <person name="Fulton L."/>
            <person name="Fronick C."/>
            <person name="Minx P."/>
            <person name="Kyung K."/>
            <person name="Warren W."/>
            <person name="Fulton R."/>
            <person name="Feng D."/>
            <person name="Wollam A."/>
            <person name="Shah N."/>
            <person name="Bhonagiri V."/>
            <person name="Nash W.E."/>
            <person name="Hallsworth-Pepin K."/>
            <person name="Wilson R.K."/>
            <person name="McClelland M."/>
            <person name="Forsythe S.J."/>
        </authorList>
    </citation>
    <scope>NUCLEOTIDE SEQUENCE [LARGE SCALE GENOMIC DNA]</scope>
    <source>
        <strain evidence="2 3">ATCC BAA-894</strain>
    </source>
</reference>
<accession>A7MMQ6</accession>
<proteinExistence type="predicted"/>